<proteinExistence type="predicted"/>
<evidence type="ECO:0000313" key="3">
    <source>
        <dbReference type="Proteomes" id="UP000001471"/>
    </source>
</evidence>
<sequence length="50" mass="5475">MVYIRVGGGRAPYLVVLSENCMAERSGLSSGILKKPSNHNRDEAMPGTRR</sequence>
<dbReference type="EMBL" id="DS231615">
    <property type="protein sequence ID" value="EDU40501.1"/>
    <property type="molecule type" value="Genomic_DNA"/>
</dbReference>
<feature type="region of interest" description="Disordered" evidence="1">
    <location>
        <begin position="28"/>
        <end position="50"/>
    </location>
</feature>
<evidence type="ECO:0000313" key="2">
    <source>
        <dbReference type="EMBL" id="EDU40501.1"/>
    </source>
</evidence>
<evidence type="ECO:0000256" key="1">
    <source>
        <dbReference type="SAM" id="MobiDB-lite"/>
    </source>
</evidence>
<protein>
    <submittedName>
        <fullName evidence="2">Uncharacterized protein</fullName>
    </submittedName>
</protein>
<dbReference type="InParanoid" id="B2VUS6"/>
<accession>B2VUS6</accession>
<dbReference type="AlphaFoldDB" id="B2VUS6"/>
<reference evidence="3" key="1">
    <citation type="journal article" date="2013" name="G3 (Bethesda)">
        <title>Comparative genomics of a plant-pathogenic fungus, Pyrenophora tritici-repentis, reveals transduplication and the impact of repeat elements on pathogenicity and population divergence.</title>
        <authorList>
            <person name="Manning V.A."/>
            <person name="Pandelova I."/>
            <person name="Dhillon B."/>
            <person name="Wilhelm L.J."/>
            <person name="Goodwin S.B."/>
            <person name="Berlin A.M."/>
            <person name="Figueroa M."/>
            <person name="Freitag M."/>
            <person name="Hane J.K."/>
            <person name="Henrissat B."/>
            <person name="Holman W.H."/>
            <person name="Kodira C.D."/>
            <person name="Martin J."/>
            <person name="Oliver R.P."/>
            <person name="Robbertse B."/>
            <person name="Schackwitz W."/>
            <person name="Schwartz D.C."/>
            <person name="Spatafora J.W."/>
            <person name="Turgeon B.G."/>
            <person name="Yandava C."/>
            <person name="Young S."/>
            <person name="Zhou S."/>
            <person name="Zeng Q."/>
            <person name="Grigoriev I.V."/>
            <person name="Ma L.-J."/>
            <person name="Ciuffetti L.M."/>
        </authorList>
    </citation>
    <scope>NUCLEOTIDE SEQUENCE [LARGE SCALE GENOMIC DNA]</scope>
    <source>
        <strain evidence="3">Pt-1C-BFP</strain>
    </source>
</reference>
<organism evidence="2 3">
    <name type="scientific">Pyrenophora tritici-repentis (strain Pt-1C-BFP)</name>
    <name type="common">Wheat tan spot fungus</name>
    <name type="synonym">Drechslera tritici-repentis</name>
    <dbReference type="NCBI Taxonomy" id="426418"/>
    <lineage>
        <taxon>Eukaryota</taxon>
        <taxon>Fungi</taxon>
        <taxon>Dikarya</taxon>
        <taxon>Ascomycota</taxon>
        <taxon>Pezizomycotina</taxon>
        <taxon>Dothideomycetes</taxon>
        <taxon>Pleosporomycetidae</taxon>
        <taxon>Pleosporales</taxon>
        <taxon>Pleosporineae</taxon>
        <taxon>Pleosporaceae</taxon>
        <taxon>Pyrenophora</taxon>
    </lineage>
</organism>
<dbReference type="Proteomes" id="UP000001471">
    <property type="component" value="Unassembled WGS sequence"/>
</dbReference>
<gene>
    <name evidence="2" type="ORF">PTRG_01063</name>
</gene>
<dbReference type="HOGENOM" id="CLU_3125699_0_0_1"/>
<name>B2VUS6_PYRTR</name>